<organism evidence="3 4">
    <name type="scientific">Salvia divinorum</name>
    <name type="common">Maria pastora</name>
    <name type="synonym">Diviner's sage</name>
    <dbReference type="NCBI Taxonomy" id="28513"/>
    <lineage>
        <taxon>Eukaryota</taxon>
        <taxon>Viridiplantae</taxon>
        <taxon>Streptophyta</taxon>
        <taxon>Embryophyta</taxon>
        <taxon>Tracheophyta</taxon>
        <taxon>Spermatophyta</taxon>
        <taxon>Magnoliopsida</taxon>
        <taxon>eudicotyledons</taxon>
        <taxon>Gunneridae</taxon>
        <taxon>Pentapetalae</taxon>
        <taxon>asterids</taxon>
        <taxon>lamiids</taxon>
        <taxon>Lamiales</taxon>
        <taxon>Lamiaceae</taxon>
        <taxon>Nepetoideae</taxon>
        <taxon>Mentheae</taxon>
        <taxon>Salviinae</taxon>
        <taxon>Salvia</taxon>
        <taxon>Salvia subgen. Calosphace</taxon>
    </lineage>
</organism>
<feature type="chain" id="PRO_5044745890" evidence="2">
    <location>
        <begin position="29"/>
        <end position="142"/>
    </location>
</feature>
<dbReference type="Proteomes" id="UP001567538">
    <property type="component" value="Unassembled WGS sequence"/>
</dbReference>
<evidence type="ECO:0000256" key="1">
    <source>
        <dbReference type="SAM" id="MobiDB-lite"/>
    </source>
</evidence>
<feature type="region of interest" description="Disordered" evidence="1">
    <location>
        <begin position="123"/>
        <end position="142"/>
    </location>
</feature>
<gene>
    <name evidence="3" type="ORF">AAHA92_05359</name>
</gene>
<feature type="compositionally biased region" description="Low complexity" evidence="1">
    <location>
        <begin position="78"/>
        <end position="89"/>
    </location>
</feature>
<evidence type="ECO:0000313" key="4">
    <source>
        <dbReference type="Proteomes" id="UP001567538"/>
    </source>
</evidence>
<protein>
    <submittedName>
        <fullName evidence="3">Uncharacterized protein</fullName>
    </submittedName>
</protein>
<name>A0ABD1I679_SALDI</name>
<evidence type="ECO:0000256" key="2">
    <source>
        <dbReference type="SAM" id="SignalP"/>
    </source>
</evidence>
<feature type="signal peptide" evidence="2">
    <location>
        <begin position="1"/>
        <end position="28"/>
    </location>
</feature>
<evidence type="ECO:0000313" key="3">
    <source>
        <dbReference type="EMBL" id="KAL1562826.1"/>
    </source>
</evidence>
<sequence>MGAAAFSGSVILLVCILLCGVLLRSGSGDFYRDAEITWGATSSSRETPLGPSLLSSCSLKEQDTMKSTSNFSEIHPVSHTPSTPTSTPTAKGTRNISSALVQPDFVFPHLFYRLESPTHHIYGGQHSDQSFQQSRSHRDSFP</sequence>
<feature type="region of interest" description="Disordered" evidence="1">
    <location>
        <begin position="66"/>
        <end position="93"/>
    </location>
</feature>
<reference evidence="3 4" key="1">
    <citation type="submission" date="2024-06" db="EMBL/GenBank/DDBJ databases">
        <title>A chromosome level genome sequence of Diviner's sage (Salvia divinorum).</title>
        <authorList>
            <person name="Ford S.A."/>
            <person name="Ro D.-K."/>
            <person name="Ness R.W."/>
            <person name="Phillips M.A."/>
        </authorList>
    </citation>
    <scope>NUCLEOTIDE SEQUENCE [LARGE SCALE GENOMIC DNA]</scope>
    <source>
        <strain evidence="3">SAF-2024a</strain>
        <tissue evidence="3">Leaf</tissue>
    </source>
</reference>
<keyword evidence="4" id="KW-1185">Reference proteome</keyword>
<proteinExistence type="predicted"/>
<dbReference type="AlphaFoldDB" id="A0ABD1I679"/>
<comment type="caution">
    <text evidence="3">The sequence shown here is derived from an EMBL/GenBank/DDBJ whole genome shotgun (WGS) entry which is preliminary data.</text>
</comment>
<keyword evidence="2" id="KW-0732">Signal</keyword>
<accession>A0ABD1I679</accession>
<dbReference type="EMBL" id="JBEAFC010000003">
    <property type="protein sequence ID" value="KAL1562826.1"/>
    <property type="molecule type" value="Genomic_DNA"/>
</dbReference>